<dbReference type="SUPFAM" id="SSF75615">
    <property type="entry name" value="Siroheme synthase middle domains-like"/>
    <property type="match status" value="1"/>
</dbReference>
<evidence type="ECO:0000256" key="3">
    <source>
        <dbReference type="ARBA" id="ARBA00022573"/>
    </source>
</evidence>
<evidence type="ECO:0000256" key="6">
    <source>
        <dbReference type="ARBA" id="ARBA00022691"/>
    </source>
</evidence>
<dbReference type="InterPro" id="IPR028281">
    <property type="entry name" value="Sirohaem_synthase_central"/>
</dbReference>
<dbReference type="NCBIfam" id="NF007922">
    <property type="entry name" value="PRK10637.1"/>
    <property type="match status" value="1"/>
</dbReference>
<dbReference type="RefSeq" id="WP_014105429.1">
    <property type="nucleotide sequence ID" value="NZ_QYAZ01000001.1"/>
</dbReference>
<keyword evidence="9" id="KW-0456">Lyase</keyword>
<dbReference type="InterPro" id="IPR003043">
    <property type="entry name" value="Uropor_MeTrfase_CS"/>
</dbReference>
<dbReference type="Pfam" id="PF00590">
    <property type="entry name" value="TP_methylase"/>
    <property type="match status" value="1"/>
</dbReference>
<comment type="pathway">
    <text evidence="12">Porphyrin-containing compound metabolism; siroheme biosynthesis; precorrin-2 from uroporphyrinogen III: step 1/1.</text>
</comment>
<evidence type="ECO:0000256" key="11">
    <source>
        <dbReference type="ARBA" id="ARBA00023268"/>
    </source>
</evidence>
<comment type="similarity">
    <text evidence="2 14">Belongs to the precorrin methyltransferase family.</text>
</comment>
<dbReference type="Gene3D" id="1.10.8.210">
    <property type="entry name" value="Sirohaem synthase, dimerisation domain"/>
    <property type="match status" value="1"/>
</dbReference>
<dbReference type="InterPro" id="IPR036291">
    <property type="entry name" value="NAD(P)-bd_dom_sf"/>
</dbReference>
<dbReference type="InterPro" id="IPR050161">
    <property type="entry name" value="Siro_Cobalamin_biosynth"/>
</dbReference>
<evidence type="ECO:0000256" key="10">
    <source>
        <dbReference type="ARBA" id="ARBA00023244"/>
    </source>
</evidence>
<accession>A0ABQ6VXE8</accession>
<dbReference type="InterPro" id="IPR035996">
    <property type="entry name" value="4pyrrol_Methylase_sf"/>
</dbReference>
<evidence type="ECO:0000259" key="17">
    <source>
        <dbReference type="Pfam" id="PF14824"/>
    </source>
</evidence>
<dbReference type="Pfam" id="PF14824">
    <property type="entry name" value="Sirohm_synth_M"/>
    <property type="match status" value="1"/>
</dbReference>
<keyword evidence="4 14" id="KW-0489">Methyltransferase</keyword>
<dbReference type="InterPro" id="IPR037115">
    <property type="entry name" value="Sirohaem_synt_dimer_dom_sf"/>
</dbReference>
<dbReference type="GO" id="GO:0032259">
    <property type="term" value="P:methylation"/>
    <property type="evidence" value="ECO:0007669"/>
    <property type="project" value="UniProtKB-KW"/>
</dbReference>
<gene>
    <name evidence="18" type="primary">cobA</name>
    <name evidence="18" type="ORF">D3W54_09050</name>
</gene>
<evidence type="ECO:0000256" key="5">
    <source>
        <dbReference type="ARBA" id="ARBA00022679"/>
    </source>
</evidence>
<comment type="pathway">
    <text evidence="1">Porphyrin-containing compound metabolism; siroheme biosynthesis; sirohydrochlorin from precorrin-2: step 1/1.</text>
</comment>
<dbReference type="Gene3D" id="3.30.950.10">
    <property type="entry name" value="Methyltransferase, Cobalt-precorrin-4 Transmethylase, Domain 2"/>
    <property type="match status" value="1"/>
</dbReference>
<dbReference type="PROSITE" id="PS00840">
    <property type="entry name" value="SUMT_2"/>
    <property type="match status" value="1"/>
</dbReference>
<evidence type="ECO:0000256" key="14">
    <source>
        <dbReference type="RuleBase" id="RU003960"/>
    </source>
</evidence>
<dbReference type="CDD" id="cd11642">
    <property type="entry name" value="SUMT"/>
    <property type="match status" value="1"/>
</dbReference>
<dbReference type="SUPFAM" id="SSF53790">
    <property type="entry name" value="Tetrapyrrole methylase"/>
    <property type="match status" value="1"/>
</dbReference>
<keyword evidence="19" id="KW-1185">Reference proteome</keyword>
<dbReference type="Proteomes" id="UP000427842">
    <property type="component" value="Unassembled WGS sequence"/>
</dbReference>
<dbReference type="Gene3D" id="3.40.50.720">
    <property type="entry name" value="NAD(P)-binding Rossmann-like Domain"/>
    <property type="match status" value="1"/>
</dbReference>
<organism evidence="18 19">
    <name type="scientific">Komagataeibacter medellinensis</name>
    <dbReference type="NCBI Taxonomy" id="1177712"/>
    <lineage>
        <taxon>Bacteria</taxon>
        <taxon>Pseudomonadati</taxon>
        <taxon>Pseudomonadota</taxon>
        <taxon>Alphaproteobacteria</taxon>
        <taxon>Acetobacterales</taxon>
        <taxon>Acetobacteraceae</taxon>
        <taxon>Komagataeibacter</taxon>
    </lineage>
</organism>
<dbReference type="NCBIfam" id="NF004790">
    <property type="entry name" value="PRK06136.1"/>
    <property type="match status" value="1"/>
</dbReference>
<dbReference type="InterPro" id="IPR014776">
    <property type="entry name" value="4pyrrole_Mease_sub2"/>
</dbReference>
<keyword evidence="11" id="KW-0511">Multifunctional enzyme</keyword>
<evidence type="ECO:0000256" key="4">
    <source>
        <dbReference type="ARBA" id="ARBA00022603"/>
    </source>
</evidence>
<dbReference type="GO" id="GO:0004851">
    <property type="term" value="F:uroporphyrin-III C-methyltransferase activity"/>
    <property type="evidence" value="ECO:0007669"/>
    <property type="project" value="UniProtKB-EC"/>
</dbReference>
<dbReference type="SUPFAM" id="SSF51735">
    <property type="entry name" value="NAD(P)-binding Rossmann-fold domains"/>
    <property type="match status" value="1"/>
</dbReference>
<dbReference type="InterPro" id="IPR014777">
    <property type="entry name" value="4pyrrole_Mease_sub1"/>
</dbReference>
<evidence type="ECO:0000313" key="18">
    <source>
        <dbReference type="EMBL" id="KAB8124315.1"/>
    </source>
</evidence>
<dbReference type="EC" id="2.1.1.107" evidence="18"/>
<dbReference type="InterPro" id="IPR006366">
    <property type="entry name" value="CobA/CysG_C"/>
</dbReference>
<dbReference type="InterPro" id="IPR012409">
    <property type="entry name" value="Sirohaem_synth"/>
</dbReference>
<evidence type="ECO:0000256" key="2">
    <source>
        <dbReference type="ARBA" id="ARBA00005879"/>
    </source>
</evidence>
<dbReference type="PANTHER" id="PTHR45790:SF3">
    <property type="entry name" value="S-ADENOSYL-L-METHIONINE-DEPENDENT UROPORPHYRINOGEN III METHYLTRANSFERASE, CHLOROPLASTIC"/>
    <property type="match status" value="1"/>
</dbReference>
<dbReference type="EMBL" id="QYAZ01000001">
    <property type="protein sequence ID" value="KAB8124315.1"/>
    <property type="molecule type" value="Genomic_DNA"/>
</dbReference>
<evidence type="ECO:0000256" key="8">
    <source>
        <dbReference type="ARBA" id="ARBA00023027"/>
    </source>
</evidence>
<dbReference type="InterPro" id="IPR000878">
    <property type="entry name" value="4pyrrol_Mease"/>
</dbReference>
<keyword evidence="5 14" id="KW-0808">Transferase</keyword>
<dbReference type="Gene3D" id="3.30.160.110">
    <property type="entry name" value="Siroheme synthase, domain 2"/>
    <property type="match status" value="1"/>
</dbReference>
<sequence>MTNISEPAWFPIALRLDGVRVLVVGGGMIAANKVRLLLAHRARVEIIAERLDEEMRAWEEDGAITHIATSADEPTLRATLPGCRLVYAATDDRAVNRSVAKLAHGMNIPVCAVDDPQPSTFITPAQVHRGLVRIAISTGGAAPVLARRLREQVESSIPEGTGTLAVFMQQQREHVGAHCPDISRRRQVWETFLDGTGAQAARAGDTTRARAILDDILASTTPRGEVWLVGAGPGDPDLLTLRALHMMQNADCVLYDQLLSPGLLDRVRRDAELVFVGKRRNKHTMPQEDINAELVRRAQAGQRVLRLKGGDPFVFGRGGEEIEALLEAAIPFQVVPGITAANGCAAYAGIPLTHRDCAQACLFVTGHARADGTLHLPWDSMARAGQTVVIYMGVSALPALCAQLMEHGLPPDWPAAIVERGTRPDQRVVTGTLGTLAAQARAADIGSPALIFVGEVVRHRVISPA</sequence>
<feature type="domain" description="Siroheme synthase central" evidence="17">
    <location>
        <begin position="134"/>
        <end position="156"/>
    </location>
</feature>
<keyword evidence="7" id="KW-0560">Oxidoreductase</keyword>
<evidence type="ECO:0000259" key="16">
    <source>
        <dbReference type="Pfam" id="PF10414"/>
    </source>
</evidence>
<feature type="domain" description="Sirohaem synthase dimerisation" evidence="16">
    <location>
        <begin position="161"/>
        <end position="217"/>
    </location>
</feature>
<proteinExistence type="inferred from homology"/>
<keyword evidence="10" id="KW-0627">Porphyrin biosynthesis</keyword>
<evidence type="ECO:0000256" key="13">
    <source>
        <dbReference type="ARBA" id="ARBA00047561"/>
    </source>
</evidence>
<dbReference type="PROSITE" id="PS00839">
    <property type="entry name" value="SUMT_1"/>
    <property type="match status" value="1"/>
</dbReference>
<evidence type="ECO:0000259" key="15">
    <source>
        <dbReference type="Pfam" id="PF00590"/>
    </source>
</evidence>
<dbReference type="InterPro" id="IPR006367">
    <property type="entry name" value="Sirohaem_synthase_N"/>
</dbReference>
<evidence type="ECO:0000256" key="7">
    <source>
        <dbReference type="ARBA" id="ARBA00023002"/>
    </source>
</evidence>
<protein>
    <submittedName>
        <fullName evidence="18">Uroporphyrinogen-III C-methyltransferase</fullName>
        <ecNumber evidence="18">2.1.1.107</ecNumber>
    </submittedName>
</protein>
<dbReference type="NCBIfam" id="TIGR01470">
    <property type="entry name" value="cysG_Nterm"/>
    <property type="match status" value="1"/>
</dbReference>
<keyword evidence="6" id="KW-0949">S-adenosyl-L-methionine</keyword>
<dbReference type="NCBIfam" id="TIGR01469">
    <property type="entry name" value="cobA_cysG_Cterm"/>
    <property type="match status" value="1"/>
</dbReference>
<keyword evidence="8" id="KW-0520">NAD</keyword>
<dbReference type="InterPro" id="IPR019478">
    <property type="entry name" value="Sirohaem_synthase_dimer_dom"/>
</dbReference>
<keyword evidence="3" id="KW-0169">Cobalamin biosynthesis</keyword>
<evidence type="ECO:0000256" key="12">
    <source>
        <dbReference type="ARBA" id="ARBA00025705"/>
    </source>
</evidence>
<name>A0ABQ6VXE8_9PROT</name>
<comment type="catalytic activity">
    <reaction evidence="13">
        <text>precorrin-2 + NAD(+) = sirohydrochlorin + NADH + 2 H(+)</text>
        <dbReference type="Rhea" id="RHEA:15613"/>
        <dbReference type="ChEBI" id="CHEBI:15378"/>
        <dbReference type="ChEBI" id="CHEBI:57540"/>
        <dbReference type="ChEBI" id="CHEBI:57945"/>
        <dbReference type="ChEBI" id="CHEBI:58351"/>
        <dbReference type="ChEBI" id="CHEBI:58827"/>
        <dbReference type="EC" id="1.3.1.76"/>
    </reaction>
</comment>
<reference evidence="18 19" key="1">
    <citation type="submission" date="2018-09" db="EMBL/GenBank/DDBJ databases">
        <title>Genome sequence and characterization of the bcs clusters for the production of nanocellulose from the low pH resistant strain Komagataeibacter medellinensis ID13488.</title>
        <authorList>
            <person name="Hernandez-Arriaga A.M."/>
            <person name="Del Cerro C."/>
            <person name="Urbina L."/>
            <person name="Eceiza A."/>
            <person name="Retegi A."/>
            <person name="Prieto M.A."/>
        </authorList>
    </citation>
    <scope>NUCLEOTIDE SEQUENCE [LARGE SCALE GENOMIC DNA]</scope>
    <source>
        <strain evidence="18 19">ID13488</strain>
    </source>
</reference>
<dbReference type="Pfam" id="PF13241">
    <property type="entry name" value="NAD_binding_7"/>
    <property type="match status" value="1"/>
</dbReference>
<feature type="domain" description="Tetrapyrrole methylase" evidence="15">
    <location>
        <begin position="226"/>
        <end position="437"/>
    </location>
</feature>
<dbReference type="PIRSF" id="PIRSF036426">
    <property type="entry name" value="Sirohaem_synth"/>
    <property type="match status" value="1"/>
</dbReference>
<evidence type="ECO:0000313" key="19">
    <source>
        <dbReference type="Proteomes" id="UP000427842"/>
    </source>
</evidence>
<evidence type="ECO:0000256" key="9">
    <source>
        <dbReference type="ARBA" id="ARBA00023239"/>
    </source>
</evidence>
<dbReference type="PANTHER" id="PTHR45790">
    <property type="entry name" value="SIROHEME SYNTHASE-RELATED"/>
    <property type="match status" value="1"/>
</dbReference>
<comment type="caution">
    <text evidence="18">The sequence shown here is derived from an EMBL/GenBank/DDBJ whole genome shotgun (WGS) entry which is preliminary data.</text>
</comment>
<evidence type="ECO:0000256" key="1">
    <source>
        <dbReference type="ARBA" id="ARBA00005010"/>
    </source>
</evidence>
<dbReference type="Pfam" id="PF10414">
    <property type="entry name" value="CysG_dimeriser"/>
    <property type="match status" value="1"/>
</dbReference>
<dbReference type="Gene3D" id="3.40.1010.10">
    <property type="entry name" value="Cobalt-precorrin-4 Transmethylase, Domain 1"/>
    <property type="match status" value="1"/>
</dbReference>